<keyword evidence="1" id="KW-0472">Membrane</keyword>
<keyword evidence="1" id="KW-1133">Transmembrane helix</keyword>
<name>A0A369Z3H3_HAEPA</name>
<dbReference type="EMBL" id="QEPW01000012">
    <property type="protein sequence ID" value="RDE90229.1"/>
    <property type="molecule type" value="Genomic_DNA"/>
</dbReference>
<dbReference type="InterPro" id="IPR022538">
    <property type="entry name" value="DUF2570"/>
</dbReference>
<evidence type="ECO:0000256" key="1">
    <source>
        <dbReference type="SAM" id="Phobius"/>
    </source>
</evidence>
<dbReference type="Pfam" id="PF10828">
    <property type="entry name" value="DUF2570"/>
    <property type="match status" value="1"/>
</dbReference>
<organism evidence="2 3">
    <name type="scientific">Haemophilus parainfluenzae</name>
    <dbReference type="NCBI Taxonomy" id="729"/>
    <lineage>
        <taxon>Bacteria</taxon>
        <taxon>Pseudomonadati</taxon>
        <taxon>Pseudomonadota</taxon>
        <taxon>Gammaproteobacteria</taxon>
        <taxon>Pasteurellales</taxon>
        <taxon>Pasteurellaceae</taxon>
        <taxon>Haemophilus</taxon>
    </lineage>
</organism>
<dbReference type="AlphaFoldDB" id="A0A369Z3H3"/>
<accession>A0A369Z3H3</accession>
<sequence>MGFNMIGIWQYISNGFTKVLLVCSVVSAFVILALCGWIHHQSATIDGLNGKIKTHQETIAAQSQTITRLEEDAERNRQLTFELSQVESDARSKSDAVIKSIPKQVKTSSAFNTSAPSNVIEFLRQ</sequence>
<dbReference type="Proteomes" id="UP000253910">
    <property type="component" value="Unassembled WGS sequence"/>
</dbReference>
<evidence type="ECO:0000313" key="3">
    <source>
        <dbReference type="Proteomes" id="UP000253910"/>
    </source>
</evidence>
<reference evidence="2 3" key="1">
    <citation type="submission" date="2018-05" db="EMBL/GenBank/DDBJ databases">
        <title>Draft Genome Sequences for a Diverse set of 7 Haemophilus Species.</title>
        <authorList>
            <person name="Nichols M."/>
            <person name="Topaz N."/>
            <person name="Wang X."/>
            <person name="Wang X."/>
            <person name="Boxrud D."/>
        </authorList>
    </citation>
    <scope>NUCLEOTIDE SEQUENCE [LARGE SCALE GENOMIC DNA]</scope>
    <source>
        <strain evidence="2 3">C2008001710</strain>
    </source>
</reference>
<protein>
    <submittedName>
        <fullName evidence="2">DUF2570 domain-containing protein</fullName>
    </submittedName>
</protein>
<keyword evidence="1" id="KW-0812">Transmembrane</keyword>
<evidence type="ECO:0000313" key="2">
    <source>
        <dbReference type="EMBL" id="RDE90229.1"/>
    </source>
</evidence>
<comment type="caution">
    <text evidence="2">The sequence shown here is derived from an EMBL/GenBank/DDBJ whole genome shotgun (WGS) entry which is preliminary data.</text>
</comment>
<gene>
    <name evidence="2" type="ORF">DPV87_07375</name>
</gene>
<feature type="transmembrane region" description="Helical" evidence="1">
    <location>
        <begin position="20"/>
        <end position="39"/>
    </location>
</feature>
<proteinExistence type="predicted"/>